<comment type="caution">
    <text evidence="1">The sequence shown here is derived from an EMBL/GenBank/DDBJ whole genome shotgun (WGS) entry which is preliminary data.</text>
</comment>
<protein>
    <submittedName>
        <fullName evidence="1">Uncharacterized protein</fullName>
    </submittedName>
</protein>
<reference evidence="1 2" key="1">
    <citation type="submission" date="2022-12" db="EMBL/GenBank/DDBJ databases">
        <title>Chromosome-level genome assembly of true bugs.</title>
        <authorList>
            <person name="Ma L."/>
            <person name="Li H."/>
        </authorList>
    </citation>
    <scope>NUCLEOTIDE SEQUENCE [LARGE SCALE GENOMIC DNA]</scope>
    <source>
        <strain evidence="1">Lab_2022b</strain>
    </source>
</reference>
<evidence type="ECO:0000313" key="2">
    <source>
        <dbReference type="Proteomes" id="UP001461498"/>
    </source>
</evidence>
<gene>
    <name evidence="1" type="ORF">O3M35_008133</name>
</gene>
<organism evidence="1 2">
    <name type="scientific">Rhynocoris fuscipes</name>
    <dbReference type="NCBI Taxonomy" id="488301"/>
    <lineage>
        <taxon>Eukaryota</taxon>
        <taxon>Metazoa</taxon>
        <taxon>Ecdysozoa</taxon>
        <taxon>Arthropoda</taxon>
        <taxon>Hexapoda</taxon>
        <taxon>Insecta</taxon>
        <taxon>Pterygota</taxon>
        <taxon>Neoptera</taxon>
        <taxon>Paraneoptera</taxon>
        <taxon>Hemiptera</taxon>
        <taxon>Heteroptera</taxon>
        <taxon>Panheteroptera</taxon>
        <taxon>Cimicomorpha</taxon>
        <taxon>Reduviidae</taxon>
        <taxon>Harpactorinae</taxon>
        <taxon>Harpactorini</taxon>
        <taxon>Rhynocoris</taxon>
    </lineage>
</organism>
<dbReference type="AlphaFoldDB" id="A0AAW1DCR0"/>
<evidence type="ECO:0000313" key="1">
    <source>
        <dbReference type="EMBL" id="KAK9506145.1"/>
    </source>
</evidence>
<accession>A0AAW1DCR0</accession>
<keyword evidence="2" id="KW-1185">Reference proteome</keyword>
<proteinExistence type="predicted"/>
<dbReference type="Proteomes" id="UP001461498">
    <property type="component" value="Unassembled WGS sequence"/>
</dbReference>
<name>A0AAW1DCR0_9HEMI</name>
<dbReference type="EMBL" id="JAPXFL010000005">
    <property type="protein sequence ID" value="KAK9506145.1"/>
    <property type="molecule type" value="Genomic_DNA"/>
</dbReference>
<sequence>MDTISDWMKERSEVSNKKQPVFSTCFTSNWNNTEVNEIDAYKSLKYFDNEAVLDVNKMNTEFKYFLDEIPVVNYEKFKLFSDLIHFYNFNDKLITSRSVLSRIMNTPFDVNEGRRKWIIKARRLHDNGIHLYYDKDQENISDKMDKQYEMLKRYLFLKYPLDYHRKVTAAFNELFGQLFYLEFDNFELYYTTENPGVISNQELTNCVQVNSAEQVYCDIFEDGEFSDDLINYNPIWWSKAELIKAKQFILASYDKNNDCIKQIYKFNMDKFDDKAKYENLWSPDAAWNFLKDFLQFVKHSMDRVSSDVKEMCIWKFQSFPLNEPLVSCEILINETENGKEKLTPLKLEDLNNFQ</sequence>